<evidence type="ECO:0008006" key="5">
    <source>
        <dbReference type="Google" id="ProtNLM"/>
    </source>
</evidence>
<evidence type="ECO:0000256" key="1">
    <source>
        <dbReference type="SAM" id="MobiDB-lite"/>
    </source>
</evidence>
<protein>
    <recommendedName>
        <fullName evidence="5">MFS transporter</fullName>
    </recommendedName>
</protein>
<keyword evidence="2" id="KW-0472">Membrane</keyword>
<feature type="non-terminal residue" evidence="3">
    <location>
        <position position="1"/>
    </location>
</feature>
<evidence type="ECO:0000313" key="4">
    <source>
        <dbReference type="Proteomes" id="UP000037020"/>
    </source>
</evidence>
<organism evidence="3 4">
    <name type="scientific">Streptomyces varsoviensis</name>
    <dbReference type="NCBI Taxonomy" id="67373"/>
    <lineage>
        <taxon>Bacteria</taxon>
        <taxon>Bacillati</taxon>
        <taxon>Actinomycetota</taxon>
        <taxon>Actinomycetes</taxon>
        <taxon>Kitasatosporales</taxon>
        <taxon>Streptomycetaceae</taxon>
        <taxon>Streptomyces</taxon>
    </lineage>
</organism>
<proteinExistence type="predicted"/>
<feature type="region of interest" description="Disordered" evidence="1">
    <location>
        <begin position="1"/>
        <end position="38"/>
    </location>
</feature>
<dbReference type="Proteomes" id="UP000037020">
    <property type="component" value="Unassembled WGS sequence"/>
</dbReference>
<comment type="caution">
    <text evidence="3">The sequence shown here is derived from an EMBL/GenBank/DDBJ whole genome shotgun (WGS) entry which is preliminary data.</text>
</comment>
<keyword evidence="2" id="KW-1133">Transmembrane helix</keyword>
<sequence length="91" mass="9416">PPPPAVPDAAPTAPESGSTAPEPGPTIPEPGPARPKILDPFRDPAFRRILGAAALLGAATIGDAFVYLLLQRQLDFAVRWFPLLPLGAAAV</sequence>
<feature type="compositionally biased region" description="Pro residues" evidence="1">
    <location>
        <begin position="22"/>
        <end position="33"/>
    </location>
</feature>
<reference evidence="3 4" key="1">
    <citation type="submission" date="2015-07" db="EMBL/GenBank/DDBJ databases">
        <authorList>
            <person name="Ju K.-S."/>
            <person name="Doroghazi J.R."/>
            <person name="Metcalf W.W."/>
        </authorList>
    </citation>
    <scope>NUCLEOTIDE SEQUENCE [LARGE SCALE GENOMIC DNA]</scope>
    <source>
        <strain evidence="3 4">NRRL B-3589</strain>
    </source>
</reference>
<keyword evidence="2" id="KW-0812">Transmembrane</keyword>
<keyword evidence="4" id="KW-1185">Reference proteome</keyword>
<gene>
    <name evidence="3" type="ORF">ADK38_46495</name>
</gene>
<feature type="transmembrane region" description="Helical" evidence="2">
    <location>
        <begin position="49"/>
        <end position="70"/>
    </location>
</feature>
<name>A0ABR5IRA6_9ACTN</name>
<dbReference type="EMBL" id="LGUT01004632">
    <property type="protein sequence ID" value="KOG42865.1"/>
    <property type="molecule type" value="Genomic_DNA"/>
</dbReference>
<feature type="non-terminal residue" evidence="3">
    <location>
        <position position="91"/>
    </location>
</feature>
<accession>A0ABR5IRA6</accession>
<evidence type="ECO:0000256" key="2">
    <source>
        <dbReference type="SAM" id="Phobius"/>
    </source>
</evidence>
<evidence type="ECO:0000313" key="3">
    <source>
        <dbReference type="EMBL" id="KOG42865.1"/>
    </source>
</evidence>